<dbReference type="Pfam" id="PF03732">
    <property type="entry name" value="Retrotrans_gag"/>
    <property type="match status" value="1"/>
</dbReference>
<dbReference type="PANTHER" id="PTHR33223">
    <property type="entry name" value="CCHC-TYPE DOMAIN-CONTAINING PROTEIN"/>
    <property type="match status" value="1"/>
</dbReference>
<dbReference type="OrthoDB" id="1748993at2759"/>
<organism evidence="3 4">
    <name type="scientific">Mucuna pruriens</name>
    <name type="common">Velvet bean</name>
    <name type="synonym">Dolichos pruriens</name>
    <dbReference type="NCBI Taxonomy" id="157652"/>
    <lineage>
        <taxon>Eukaryota</taxon>
        <taxon>Viridiplantae</taxon>
        <taxon>Streptophyta</taxon>
        <taxon>Embryophyta</taxon>
        <taxon>Tracheophyta</taxon>
        <taxon>Spermatophyta</taxon>
        <taxon>Magnoliopsida</taxon>
        <taxon>eudicotyledons</taxon>
        <taxon>Gunneridae</taxon>
        <taxon>Pentapetalae</taxon>
        <taxon>rosids</taxon>
        <taxon>fabids</taxon>
        <taxon>Fabales</taxon>
        <taxon>Fabaceae</taxon>
        <taxon>Papilionoideae</taxon>
        <taxon>50 kb inversion clade</taxon>
        <taxon>NPAAA clade</taxon>
        <taxon>indigoferoid/millettioid clade</taxon>
        <taxon>Phaseoleae</taxon>
        <taxon>Mucuna</taxon>
    </lineage>
</organism>
<feature type="non-terminal residue" evidence="3">
    <location>
        <position position="1"/>
    </location>
</feature>
<sequence>MIKATTEKPRGTTREGQPFSEEIDETPIPSNFLKVVVESFDGTQDPHVHLQAFQHQMYVSGGNDSLNYKLFPDTLREVAIHWMTTLPTRSIWSFNDLVGSFVSQFAANKVKRLEVADLFDIKQAKGESLKSYLAHFNNAIVRVNNLDQNFFIEGLRIGQFRDALALRRPSSMEEIRARAEKHIEVEEDQANQLEAER</sequence>
<comment type="caution">
    <text evidence="3">The sequence shown here is derived from an EMBL/GenBank/DDBJ whole genome shotgun (WGS) entry which is preliminary data.</text>
</comment>
<dbReference type="InterPro" id="IPR005162">
    <property type="entry name" value="Retrotrans_gag_dom"/>
</dbReference>
<feature type="compositionally biased region" description="Basic and acidic residues" evidence="1">
    <location>
        <begin position="1"/>
        <end position="13"/>
    </location>
</feature>
<evidence type="ECO:0000313" key="4">
    <source>
        <dbReference type="Proteomes" id="UP000257109"/>
    </source>
</evidence>
<accession>A0A371FFC0</accession>
<protein>
    <recommendedName>
        <fullName evidence="2">Retrotransposon gag domain-containing protein</fullName>
    </recommendedName>
</protein>
<evidence type="ECO:0000259" key="2">
    <source>
        <dbReference type="Pfam" id="PF03732"/>
    </source>
</evidence>
<feature type="region of interest" description="Disordered" evidence="1">
    <location>
        <begin position="1"/>
        <end position="25"/>
    </location>
</feature>
<evidence type="ECO:0000313" key="3">
    <source>
        <dbReference type="EMBL" id="RDX76999.1"/>
    </source>
</evidence>
<dbReference type="PANTHER" id="PTHR33223:SF10">
    <property type="entry name" value="AMINOTRANSFERASE-LIKE PLANT MOBILE DOMAIN-CONTAINING PROTEIN"/>
    <property type="match status" value="1"/>
</dbReference>
<gene>
    <name evidence="3" type="ORF">CR513_42940</name>
</gene>
<feature type="domain" description="Retrotransposon gag" evidence="2">
    <location>
        <begin position="69"/>
        <end position="149"/>
    </location>
</feature>
<proteinExistence type="predicted"/>
<evidence type="ECO:0000256" key="1">
    <source>
        <dbReference type="SAM" id="MobiDB-lite"/>
    </source>
</evidence>
<name>A0A371FFC0_MUCPR</name>
<dbReference type="Proteomes" id="UP000257109">
    <property type="component" value="Unassembled WGS sequence"/>
</dbReference>
<reference evidence="3" key="1">
    <citation type="submission" date="2018-05" db="EMBL/GenBank/DDBJ databases">
        <title>Draft genome of Mucuna pruriens seed.</title>
        <authorList>
            <person name="Nnadi N.E."/>
            <person name="Vos R."/>
            <person name="Hasami M.H."/>
            <person name="Devisetty U.K."/>
            <person name="Aguiy J.C."/>
        </authorList>
    </citation>
    <scope>NUCLEOTIDE SEQUENCE [LARGE SCALE GENOMIC DNA]</scope>
    <source>
        <strain evidence="3">JCA_2017</strain>
    </source>
</reference>
<dbReference type="AlphaFoldDB" id="A0A371FFC0"/>
<dbReference type="EMBL" id="QJKJ01009317">
    <property type="protein sequence ID" value="RDX76999.1"/>
    <property type="molecule type" value="Genomic_DNA"/>
</dbReference>
<keyword evidence="4" id="KW-1185">Reference proteome</keyword>